<keyword evidence="2" id="KW-0812">Transmembrane</keyword>
<evidence type="ECO:0000256" key="1">
    <source>
        <dbReference type="SAM" id="MobiDB-lite"/>
    </source>
</evidence>
<evidence type="ECO:0000313" key="4">
    <source>
        <dbReference type="Proteomes" id="UP000306196"/>
    </source>
</evidence>
<organism evidence="3 4">
    <name type="scientific">Phragmitibacter flavus</name>
    <dbReference type="NCBI Taxonomy" id="2576071"/>
    <lineage>
        <taxon>Bacteria</taxon>
        <taxon>Pseudomonadati</taxon>
        <taxon>Verrucomicrobiota</taxon>
        <taxon>Verrucomicrobiia</taxon>
        <taxon>Verrucomicrobiales</taxon>
        <taxon>Verrucomicrobiaceae</taxon>
        <taxon>Phragmitibacter</taxon>
    </lineage>
</organism>
<feature type="compositionally biased region" description="Pro residues" evidence="1">
    <location>
        <begin position="63"/>
        <end position="73"/>
    </location>
</feature>
<dbReference type="OrthoDB" id="184914at2"/>
<reference evidence="3 4" key="1">
    <citation type="submission" date="2019-05" db="EMBL/GenBank/DDBJ databases">
        <title>Verrucobacter flavum gen. nov., sp. nov. a new member of the family Verrucomicrobiaceae.</title>
        <authorList>
            <person name="Szuroczki S."/>
            <person name="Abbaszade G."/>
            <person name="Szabo A."/>
            <person name="Felfoldi T."/>
            <person name="Schumann P."/>
            <person name="Boka K."/>
            <person name="Keki Z."/>
            <person name="Toumi M."/>
            <person name="Toth E."/>
        </authorList>
    </citation>
    <scope>NUCLEOTIDE SEQUENCE [LARGE SCALE GENOMIC DNA]</scope>
    <source>
        <strain evidence="3 4">MG-N-17</strain>
    </source>
</reference>
<feature type="transmembrane region" description="Helical" evidence="2">
    <location>
        <begin position="122"/>
        <end position="143"/>
    </location>
</feature>
<keyword evidence="2" id="KW-0472">Membrane</keyword>
<gene>
    <name evidence="3" type="ORF">FEM03_19835</name>
</gene>
<proteinExistence type="predicted"/>
<dbReference type="Proteomes" id="UP000306196">
    <property type="component" value="Unassembled WGS sequence"/>
</dbReference>
<evidence type="ECO:0000313" key="3">
    <source>
        <dbReference type="EMBL" id="TLD68915.1"/>
    </source>
</evidence>
<feature type="region of interest" description="Disordered" evidence="1">
    <location>
        <begin position="55"/>
        <end position="108"/>
    </location>
</feature>
<keyword evidence="4" id="KW-1185">Reference proteome</keyword>
<dbReference type="RefSeq" id="WP_138088045.1">
    <property type="nucleotide sequence ID" value="NZ_VAUV01000017.1"/>
</dbReference>
<feature type="compositionally biased region" description="Polar residues" evidence="1">
    <location>
        <begin position="190"/>
        <end position="200"/>
    </location>
</feature>
<dbReference type="AlphaFoldDB" id="A0A5R8KAH0"/>
<evidence type="ECO:0000256" key="2">
    <source>
        <dbReference type="SAM" id="Phobius"/>
    </source>
</evidence>
<dbReference type="EMBL" id="VAUV01000017">
    <property type="protein sequence ID" value="TLD68915.1"/>
    <property type="molecule type" value="Genomic_DNA"/>
</dbReference>
<sequence length="417" mass="46359">MNQSPITLQCPHCRDRFITLKQGSGPLETCPHCAHAAPRVQFQPIVANPESTRPQHLIKLPDSHPPPATPTSPPAVTNHAAAAPSTSFPIPHGSPILPPPEDPLDNTSEEYSLPLEEAVPPISINALLITCIIAIVLGAIWMLRPSTQTSPTPTPEIDLQTLSSAAKIQSIIALPSNEPETIQDPWIPSLPTTDLTSKNDPTPDRDLAEEPAPWMMISTIEAARQLNRANTLDQRLPLFRQADKHRDGIESFFQNSPVFREDLLPESTLIHLLPSGQKSHLLSLPSVGSSHPTLILLHRDTDSKPTIDWPLFLQSHELHYEAFLAESGSNARWFRLICKLTHDFELPPQLQNLYLTLRSHGSARPESFSLLVARDTPAGRYIGSQMVWDQQYLVDVFVKIDSIGNKRRPFIMEIKTR</sequence>
<protein>
    <submittedName>
        <fullName evidence="3">Uncharacterized protein</fullName>
    </submittedName>
</protein>
<feature type="region of interest" description="Disordered" evidence="1">
    <location>
        <begin position="182"/>
        <end position="208"/>
    </location>
</feature>
<accession>A0A5R8KAH0</accession>
<name>A0A5R8KAH0_9BACT</name>
<comment type="caution">
    <text evidence="3">The sequence shown here is derived from an EMBL/GenBank/DDBJ whole genome shotgun (WGS) entry which is preliminary data.</text>
</comment>
<keyword evidence="2" id="KW-1133">Transmembrane helix</keyword>